<evidence type="ECO:0000259" key="3">
    <source>
        <dbReference type="Pfam" id="PF03816"/>
    </source>
</evidence>
<evidence type="ECO:0000313" key="4">
    <source>
        <dbReference type="EMBL" id="KRM91124.1"/>
    </source>
</evidence>
<dbReference type="OrthoDB" id="27330at2"/>
<dbReference type="Gene3D" id="3.40.630.190">
    <property type="entry name" value="LCP protein"/>
    <property type="match status" value="1"/>
</dbReference>
<dbReference type="InterPro" id="IPR004474">
    <property type="entry name" value="LytR_CpsA_psr"/>
</dbReference>
<dbReference type="EMBL" id="AYZE01000014">
    <property type="protein sequence ID" value="KRM91124.1"/>
    <property type="molecule type" value="Genomic_DNA"/>
</dbReference>
<evidence type="ECO:0000313" key="5">
    <source>
        <dbReference type="Proteomes" id="UP000051131"/>
    </source>
</evidence>
<comment type="similarity">
    <text evidence="1">Belongs to the LytR/CpsA/Psr (LCP) family.</text>
</comment>
<dbReference type="Pfam" id="PF03816">
    <property type="entry name" value="LytR_cpsA_psr"/>
    <property type="match status" value="1"/>
</dbReference>
<dbReference type="AlphaFoldDB" id="A0A0R2CME6"/>
<accession>A0A0R2CME6</accession>
<evidence type="ECO:0000256" key="2">
    <source>
        <dbReference type="SAM" id="Phobius"/>
    </source>
</evidence>
<dbReference type="STRING" id="1423729.FC80_GL001122"/>
<organism evidence="4 5">
    <name type="scientific">Liquorilactobacillus cacaonum DSM 21116</name>
    <dbReference type="NCBI Taxonomy" id="1423729"/>
    <lineage>
        <taxon>Bacteria</taxon>
        <taxon>Bacillati</taxon>
        <taxon>Bacillota</taxon>
        <taxon>Bacilli</taxon>
        <taxon>Lactobacillales</taxon>
        <taxon>Lactobacillaceae</taxon>
        <taxon>Liquorilactobacillus</taxon>
    </lineage>
</organism>
<keyword evidence="5" id="KW-1185">Reference proteome</keyword>
<protein>
    <submittedName>
        <fullName evidence="4">LytR family transcriptional regulator</fullName>
    </submittedName>
</protein>
<feature type="domain" description="Cell envelope-related transcriptional attenuator" evidence="3">
    <location>
        <begin position="95"/>
        <end position="234"/>
    </location>
</feature>
<comment type="caution">
    <text evidence="4">The sequence shown here is derived from an EMBL/GenBank/DDBJ whole genome shotgun (WGS) entry which is preliminary data.</text>
</comment>
<dbReference type="InterPro" id="IPR050922">
    <property type="entry name" value="LytR/CpsA/Psr_CW_biosynth"/>
</dbReference>
<reference evidence="4 5" key="1">
    <citation type="journal article" date="2015" name="Genome Announc.">
        <title>Expanding the biotechnology potential of lactobacilli through comparative genomics of 213 strains and associated genera.</title>
        <authorList>
            <person name="Sun Z."/>
            <person name="Harris H.M."/>
            <person name="McCann A."/>
            <person name="Guo C."/>
            <person name="Argimon S."/>
            <person name="Zhang W."/>
            <person name="Yang X."/>
            <person name="Jeffery I.B."/>
            <person name="Cooney J.C."/>
            <person name="Kagawa T.F."/>
            <person name="Liu W."/>
            <person name="Song Y."/>
            <person name="Salvetti E."/>
            <person name="Wrobel A."/>
            <person name="Rasinkangas P."/>
            <person name="Parkhill J."/>
            <person name="Rea M.C."/>
            <person name="O'Sullivan O."/>
            <person name="Ritari J."/>
            <person name="Douillard F.P."/>
            <person name="Paul Ross R."/>
            <person name="Yang R."/>
            <person name="Briner A.E."/>
            <person name="Felis G.E."/>
            <person name="de Vos W.M."/>
            <person name="Barrangou R."/>
            <person name="Klaenhammer T.R."/>
            <person name="Caufield P.W."/>
            <person name="Cui Y."/>
            <person name="Zhang H."/>
            <person name="O'Toole P.W."/>
        </authorList>
    </citation>
    <scope>NUCLEOTIDE SEQUENCE [LARGE SCALE GENOMIC DNA]</scope>
    <source>
        <strain evidence="4 5">DSM 21116</strain>
    </source>
</reference>
<sequence>MSEQKKHKSSKSIKKRKKIIWSIVVAIVVIAVVGAAVGYKVYNDTKSAANATYKKVKSDSAGKTTKDKSKIAENKAFSILLVGTDAKSGLSTSANADAILVVTVNPSTGKTTFASLPRYAKVKISGQNTEGQLTTAYNAGGMSTMISTVKSYLDTPIDYYMEVNVRGLQELTSLFGSVKVDNDQKFSNMGYTFAQGTVSLDKSSVLAFAKNSESVDDSQKHQREVLAGLLKEIASVKGASRYQDILSALSSNMKTDVTFDEMKLLAKNYGSDSNVQQLQLESTQKEVSGTQYDVVSQSNLDTFTTALKDSLK</sequence>
<keyword evidence="2" id="KW-1133">Transmembrane helix</keyword>
<proteinExistence type="inferred from homology"/>
<name>A0A0R2CME6_9LACO</name>
<keyword evidence="2" id="KW-0472">Membrane</keyword>
<dbReference type="PANTHER" id="PTHR33392">
    <property type="entry name" value="POLYISOPRENYL-TEICHOIC ACID--PEPTIDOGLYCAN TEICHOIC ACID TRANSFERASE TAGU"/>
    <property type="match status" value="1"/>
</dbReference>
<dbReference type="PANTHER" id="PTHR33392:SF6">
    <property type="entry name" value="POLYISOPRENYL-TEICHOIC ACID--PEPTIDOGLYCAN TEICHOIC ACID TRANSFERASE TAGU"/>
    <property type="match status" value="1"/>
</dbReference>
<dbReference type="RefSeq" id="WP_057829322.1">
    <property type="nucleotide sequence ID" value="NZ_AYZE01000014.1"/>
</dbReference>
<evidence type="ECO:0000256" key="1">
    <source>
        <dbReference type="ARBA" id="ARBA00006068"/>
    </source>
</evidence>
<feature type="transmembrane region" description="Helical" evidence="2">
    <location>
        <begin position="20"/>
        <end position="42"/>
    </location>
</feature>
<dbReference type="Proteomes" id="UP000051131">
    <property type="component" value="Unassembled WGS sequence"/>
</dbReference>
<dbReference type="NCBIfam" id="TIGR00350">
    <property type="entry name" value="lytR_cpsA_psr"/>
    <property type="match status" value="1"/>
</dbReference>
<dbReference type="PATRIC" id="fig|1423729.3.peg.1136"/>
<gene>
    <name evidence="4" type="ORF">FC80_GL001122</name>
</gene>
<keyword evidence="2" id="KW-0812">Transmembrane</keyword>